<feature type="compositionally biased region" description="Basic residues" evidence="1">
    <location>
        <begin position="284"/>
        <end position="298"/>
    </location>
</feature>
<dbReference type="EMBL" id="JANBPT010001169">
    <property type="protein sequence ID" value="KAJ1909642.1"/>
    <property type="molecule type" value="Genomic_DNA"/>
</dbReference>
<evidence type="ECO:0000256" key="1">
    <source>
        <dbReference type="SAM" id="MobiDB-lite"/>
    </source>
</evidence>
<sequence>MTKKLKLKDSLSALLRQKEQAEIAARKRALATGTGKSSEAKANASVGKRRLPPFPYSFGDRILAIGEGNFSFTRAVAQVLEVGCGITATSYDDEAVVHEKYADAADHIRDLHERAATVMYGVDGTALEKCKALRGQRFTHIVFNFPHTGSGIKDMNVNVLGNQKLILGFLTSAASFLTDPERFPDTDLVPGQIHIATKTGMPYDLWRVRDVAHNTGQLVCTKCDLFYPDHFPGYEHRRTLGFQEGRSVAQNAEITKAKARLYVFVRGNYSEYMSEKKVADRKNEQRRKHQQKLLKKHGPHSELVSGLGKRKFDGKDN</sequence>
<dbReference type="Pfam" id="PF10354">
    <property type="entry name" value="BMT5-like"/>
    <property type="match status" value="1"/>
</dbReference>
<dbReference type="InterPro" id="IPR019446">
    <property type="entry name" value="BMT5-like"/>
</dbReference>
<feature type="region of interest" description="Disordered" evidence="1">
    <location>
        <begin position="276"/>
        <end position="317"/>
    </location>
</feature>
<proteinExistence type="predicted"/>
<comment type="caution">
    <text evidence="3">The sequence shown here is derived from an EMBL/GenBank/DDBJ whole genome shotgun (WGS) entry which is preliminary data.</text>
</comment>
<organism evidence="3 4">
    <name type="scientific">Tieghemiomyces parasiticus</name>
    <dbReference type="NCBI Taxonomy" id="78921"/>
    <lineage>
        <taxon>Eukaryota</taxon>
        <taxon>Fungi</taxon>
        <taxon>Fungi incertae sedis</taxon>
        <taxon>Zoopagomycota</taxon>
        <taxon>Kickxellomycotina</taxon>
        <taxon>Dimargaritomycetes</taxon>
        <taxon>Dimargaritales</taxon>
        <taxon>Dimargaritaceae</taxon>
        <taxon>Tieghemiomyces</taxon>
    </lineage>
</organism>
<feature type="domain" description="25S rRNA (uridine-N(3))-methyltransferase BMT5-like" evidence="2">
    <location>
        <begin position="63"/>
        <end position="238"/>
    </location>
</feature>
<dbReference type="PANTHER" id="PTHR11538">
    <property type="entry name" value="PHENYLALANYL-TRNA SYNTHETASE"/>
    <property type="match status" value="1"/>
</dbReference>
<accession>A0A9W7ZJG8</accession>
<dbReference type="GO" id="GO:0005737">
    <property type="term" value="C:cytoplasm"/>
    <property type="evidence" value="ECO:0007669"/>
    <property type="project" value="TreeGrafter"/>
</dbReference>
<evidence type="ECO:0000313" key="3">
    <source>
        <dbReference type="EMBL" id="KAJ1909642.1"/>
    </source>
</evidence>
<protein>
    <recommendedName>
        <fullName evidence="2">25S rRNA (uridine-N(3))-methyltransferase BMT5-like domain-containing protein</fullName>
    </recommendedName>
</protein>
<evidence type="ECO:0000313" key="4">
    <source>
        <dbReference type="Proteomes" id="UP001150569"/>
    </source>
</evidence>
<dbReference type="GO" id="GO:0070042">
    <property type="term" value="F:rRNA (uridine-N3-)-methyltransferase activity"/>
    <property type="evidence" value="ECO:0007669"/>
    <property type="project" value="InterPro"/>
</dbReference>
<keyword evidence="4" id="KW-1185">Reference proteome</keyword>
<reference evidence="3" key="1">
    <citation type="submission" date="2022-07" db="EMBL/GenBank/DDBJ databases">
        <title>Phylogenomic reconstructions and comparative analyses of Kickxellomycotina fungi.</title>
        <authorList>
            <person name="Reynolds N.K."/>
            <person name="Stajich J.E."/>
            <person name="Barry K."/>
            <person name="Grigoriev I.V."/>
            <person name="Crous P."/>
            <person name="Smith M.E."/>
        </authorList>
    </citation>
    <scope>NUCLEOTIDE SEQUENCE</scope>
    <source>
        <strain evidence="3">RSA 861</strain>
    </source>
</reference>
<dbReference type="Proteomes" id="UP001150569">
    <property type="component" value="Unassembled WGS sequence"/>
</dbReference>
<dbReference type="GO" id="GO:0070475">
    <property type="term" value="P:rRNA base methylation"/>
    <property type="evidence" value="ECO:0007669"/>
    <property type="project" value="InterPro"/>
</dbReference>
<dbReference type="PANTHER" id="PTHR11538:SF26">
    <property type="entry name" value="FERREDOXIN-FOLD ANTICODON-BINDING DOMAIN-CONTAINING PROTEIN 1"/>
    <property type="match status" value="1"/>
</dbReference>
<dbReference type="OrthoDB" id="273345at2759"/>
<evidence type="ECO:0000259" key="2">
    <source>
        <dbReference type="Pfam" id="PF10354"/>
    </source>
</evidence>
<dbReference type="AlphaFoldDB" id="A0A9W7ZJG8"/>
<gene>
    <name evidence="3" type="ORF">IWQ60_011057</name>
</gene>
<name>A0A9W7ZJG8_9FUNG</name>